<evidence type="ECO:0000256" key="1">
    <source>
        <dbReference type="SAM" id="MobiDB-lite"/>
    </source>
</evidence>
<dbReference type="AlphaFoldDB" id="A0A4C1YC70"/>
<feature type="region of interest" description="Disordered" evidence="1">
    <location>
        <begin position="95"/>
        <end position="164"/>
    </location>
</feature>
<feature type="region of interest" description="Disordered" evidence="1">
    <location>
        <begin position="1"/>
        <end position="31"/>
    </location>
</feature>
<evidence type="ECO:0000313" key="3">
    <source>
        <dbReference type="Proteomes" id="UP000299102"/>
    </source>
</evidence>
<organism evidence="2 3">
    <name type="scientific">Eumeta variegata</name>
    <name type="common">Bagworm moth</name>
    <name type="synonym">Eumeta japonica</name>
    <dbReference type="NCBI Taxonomy" id="151549"/>
    <lineage>
        <taxon>Eukaryota</taxon>
        <taxon>Metazoa</taxon>
        <taxon>Ecdysozoa</taxon>
        <taxon>Arthropoda</taxon>
        <taxon>Hexapoda</taxon>
        <taxon>Insecta</taxon>
        <taxon>Pterygota</taxon>
        <taxon>Neoptera</taxon>
        <taxon>Endopterygota</taxon>
        <taxon>Lepidoptera</taxon>
        <taxon>Glossata</taxon>
        <taxon>Ditrysia</taxon>
        <taxon>Tineoidea</taxon>
        <taxon>Psychidae</taxon>
        <taxon>Oiketicinae</taxon>
        <taxon>Eumeta</taxon>
    </lineage>
</organism>
<dbReference type="Proteomes" id="UP000299102">
    <property type="component" value="Unassembled WGS sequence"/>
</dbReference>
<feature type="region of interest" description="Disordered" evidence="1">
    <location>
        <begin position="54"/>
        <end position="73"/>
    </location>
</feature>
<reference evidence="2 3" key="1">
    <citation type="journal article" date="2019" name="Commun. Biol.">
        <title>The bagworm genome reveals a unique fibroin gene that provides high tensile strength.</title>
        <authorList>
            <person name="Kono N."/>
            <person name="Nakamura H."/>
            <person name="Ohtoshi R."/>
            <person name="Tomita M."/>
            <person name="Numata K."/>
            <person name="Arakawa K."/>
        </authorList>
    </citation>
    <scope>NUCLEOTIDE SEQUENCE [LARGE SCALE GENOMIC DNA]</scope>
</reference>
<accession>A0A4C1YC70</accession>
<evidence type="ECO:0000313" key="2">
    <source>
        <dbReference type="EMBL" id="GBP72650.1"/>
    </source>
</evidence>
<keyword evidence="3" id="KW-1185">Reference proteome</keyword>
<feature type="compositionally biased region" description="Low complexity" evidence="1">
    <location>
        <begin position="109"/>
        <end position="124"/>
    </location>
</feature>
<dbReference type="EMBL" id="BGZK01001152">
    <property type="protein sequence ID" value="GBP72650.1"/>
    <property type="molecule type" value="Genomic_DNA"/>
</dbReference>
<name>A0A4C1YC70_EUMVA</name>
<gene>
    <name evidence="2" type="ORF">EVAR_83160_1</name>
</gene>
<sequence>MSGQAPRRLQRGRRAASDTSASGKRPGAAVPVHSACPWWPRICRSVRGAAHSAAHGARVGQHTRTQEGLRWPPWASGASSTAYAGGFCDGVRTRTRGRLDGPGELASDPAAPRRGVRRGPLPGVNCHDHALAPLAPGTPISGRTNVHSSVRALGPNGRPRAPAPSALSTTLLHIVFSVQIAAPLRPATLPALPTESPLRRQPPRSTVNNIFYHFRSNHEKRNGANDVICSETRALAFPLQGTANPDGPGTTGLRGCSSPIPGVARPLSIIPHSILRTPFARILKTSILKKTYKTTHRGSQPIVLTYTCPPSSGKPAGRAASSIVRAGEQ</sequence>
<proteinExistence type="predicted"/>
<comment type="caution">
    <text evidence="2">The sequence shown here is derived from an EMBL/GenBank/DDBJ whole genome shotgun (WGS) entry which is preliminary data.</text>
</comment>
<protein>
    <submittedName>
        <fullName evidence="2">Uncharacterized protein</fullName>
    </submittedName>
</protein>